<sequence>MSDNSPCFPLPRTFHQPTFHHPNGNLRPIRTASIDGGHHSQIIHRSRISIADVPKVTGKRKPGYDSDDSMSDNKSPPSSPKFMHSYDMERDYATAKRTKMSSEREFPLSKLLATLDKPQLLSLINNLIDSHPHLQSEIALNIPRPTIHSVTNVLNSMEKKYQDSFPYSKWGQVKDDYSFNRVKPAIMELKGAILDYAAHFTSTEEFPTTTFSFLHLATSITQRLPDWENHLHNEIKRDLYIKLAEYWTKAIVDAASKVSEGKIYGQMVVSEWARNLAQHNRESNGMFQHSINEFIDKLGWIAGIQVGTNPSLTSNHSYPFSGSNGGAHHHHSVLPV</sequence>
<evidence type="ECO:0000256" key="1">
    <source>
        <dbReference type="ARBA" id="ARBA00006199"/>
    </source>
</evidence>
<evidence type="ECO:0000256" key="4">
    <source>
        <dbReference type="SAM" id="MobiDB-lite"/>
    </source>
</evidence>
<dbReference type="SMR" id="A0A015K9D0"/>
<comment type="similarity">
    <text evidence="1 3">Belongs to the cut8/STS1 family.</text>
</comment>
<protein>
    <recommendedName>
        <fullName evidence="3">Tethering factor for nuclear proteasome STS1</fullName>
    </recommendedName>
</protein>
<keyword evidence="3" id="KW-0963">Cytoplasm</keyword>
<dbReference type="PANTHER" id="PTHR28032">
    <property type="entry name" value="FI02826P"/>
    <property type="match status" value="1"/>
</dbReference>
<keyword evidence="2 3" id="KW-0539">Nucleus</keyword>
<evidence type="ECO:0000256" key="2">
    <source>
        <dbReference type="ARBA" id="ARBA00023242"/>
    </source>
</evidence>
<dbReference type="Proteomes" id="UP000022910">
    <property type="component" value="Unassembled WGS sequence"/>
</dbReference>
<keyword evidence="6" id="KW-1185">Reference proteome</keyword>
<proteinExistence type="inferred from homology"/>
<dbReference type="GO" id="GO:0005737">
    <property type="term" value="C:cytoplasm"/>
    <property type="evidence" value="ECO:0007669"/>
    <property type="project" value="UniProtKB-SubCell"/>
</dbReference>
<name>A0A015K9D0_RHIIW</name>
<reference evidence="5 6" key="1">
    <citation type="submission" date="2014-02" db="EMBL/GenBank/DDBJ databases">
        <title>Single nucleus genome sequencing reveals high similarity among nuclei of an endomycorrhizal fungus.</title>
        <authorList>
            <person name="Lin K."/>
            <person name="Geurts R."/>
            <person name="Zhang Z."/>
            <person name="Limpens E."/>
            <person name="Saunders D.G."/>
            <person name="Mu D."/>
            <person name="Pang E."/>
            <person name="Cao H."/>
            <person name="Cha H."/>
            <person name="Lin T."/>
            <person name="Zhou Q."/>
            <person name="Shang Y."/>
            <person name="Li Y."/>
            <person name="Ivanov S."/>
            <person name="Sharma T."/>
            <person name="Velzen R.V."/>
            <person name="Ruijter N.D."/>
            <person name="Aanen D.K."/>
            <person name="Win J."/>
            <person name="Kamoun S."/>
            <person name="Bisseling T."/>
            <person name="Huang S."/>
        </authorList>
    </citation>
    <scope>NUCLEOTIDE SEQUENCE [LARGE SCALE GENOMIC DNA]</scope>
    <source>
        <strain evidence="6">DAOM197198w</strain>
    </source>
</reference>
<dbReference type="InterPro" id="IPR038422">
    <property type="entry name" value="Cut8/Sts1_sf"/>
</dbReference>
<dbReference type="STRING" id="1432141.A0A015K9D0"/>
<feature type="region of interest" description="Disordered" evidence="4">
    <location>
        <begin position="45"/>
        <end position="84"/>
    </location>
</feature>
<dbReference type="Pfam" id="PF08559">
    <property type="entry name" value="Cut8"/>
    <property type="match status" value="1"/>
</dbReference>
<evidence type="ECO:0000313" key="6">
    <source>
        <dbReference type="Proteomes" id="UP000022910"/>
    </source>
</evidence>
<dbReference type="HOGENOM" id="CLU_826779_0_0_1"/>
<dbReference type="GO" id="GO:0031965">
    <property type="term" value="C:nuclear membrane"/>
    <property type="evidence" value="ECO:0007669"/>
    <property type="project" value="TreeGrafter"/>
</dbReference>
<accession>A0A015K9D0</accession>
<keyword evidence="3" id="KW-0813">Transport</keyword>
<comment type="function">
    <text evidence="3">Involved in ubiquitin-mediated protein degradation. Regulatory factor in the ubiquitin/proteasome pathway that controls the turnover of proteasome substrates. Targets proteasomes to the nucleus and facilitates the degradation of nuclear proteins.</text>
</comment>
<evidence type="ECO:0000256" key="3">
    <source>
        <dbReference type="RuleBase" id="RU368013"/>
    </source>
</evidence>
<dbReference type="AlphaFoldDB" id="A0A015K9D0"/>
<comment type="caution">
    <text evidence="5">The sequence shown here is derived from an EMBL/GenBank/DDBJ whole genome shotgun (WGS) entry which is preliminary data.</text>
</comment>
<dbReference type="GO" id="GO:0071630">
    <property type="term" value="P:nuclear protein quality control by the ubiquitin-proteasome system"/>
    <property type="evidence" value="ECO:0007669"/>
    <property type="project" value="UniProtKB-UniRule"/>
</dbReference>
<dbReference type="EMBL" id="JEMT01012315">
    <property type="protein sequence ID" value="EXX76135.1"/>
    <property type="molecule type" value="Genomic_DNA"/>
</dbReference>
<dbReference type="OMA" id="PIWENDA"/>
<dbReference type="GO" id="GO:0015031">
    <property type="term" value="P:protein transport"/>
    <property type="evidence" value="ECO:0007669"/>
    <property type="project" value="UniProtKB-UniRule"/>
</dbReference>
<dbReference type="PANTHER" id="PTHR28032:SF1">
    <property type="entry name" value="FI02826P"/>
    <property type="match status" value="1"/>
</dbReference>
<comment type="subunit">
    <text evidence="3">Binds the proteasome.</text>
</comment>
<comment type="subcellular location">
    <subcellularLocation>
        <location evidence="3">Cytoplasm</location>
    </subcellularLocation>
    <subcellularLocation>
        <location evidence="3">Nucleus</location>
    </subcellularLocation>
</comment>
<dbReference type="GO" id="GO:0031144">
    <property type="term" value="P:proteasome localization"/>
    <property type="evidence" value="ECO:0007669"/>
    <property type="project" value="UniProtKB-UniRule"/>
</dbReference>
<dbReference type="InterPro" id="IPR013868">
    <property type="entry name" value="Cut8/Sts1_fam"/>
</dbReference>
<dbReference type="OrthoDB" id="10061064at2759"/>
<dbReference type="GO" id="GO:0070628">
    <property type="term" value="F:proteasome binding"/>
    <property type="evidence" value="ECO:0007669"/>
    <property type="project" value="TreeGrafter"/>
</dbReference>
<gene>
    <name evidence="5" type="ORF">RirG_035930</name>
</gene>
<dbReference type="Gene3D" id="1.20.58.1590">
    <property type="entry name" value="Tethering factor for nuclear proteasome Cut8/Sts1"/>
    <property type="match status" value="1"/>
</dbReference>
<evidence type="ECO:0000313" key="5">
    <source>
        <dbReference type="EMBL" id="EXX76135.1"/>
    </source>
</evidence>
<keyword evidence="3" id="KW-0653">Protein transport</keyword>
<organism evidence="5 6">
    <name type="scientific">Rhizophagus irregularis (strain DAOM 197198w)</name>
    <name type="common">Glomus intraradices</name>
    <dbReference type="NCBI Taxonomy" id="1432141"/>
    <lineage>
        <taxon>Eukaryota</taxon>
        <taxon>Fungi</taxon>
        <taxon>Fungi incertae sedis</taxon>
        <taxon>Mucoromycota</taxon>
        <taxon>Glomeromycotina</taxon>
        <taxon>Glomeromycetes</taxon>
        <taxon>Glomerales</taxon>
        <taxon>Glomeraceae</taxon>
        <taxon>Rhizophagus</taxon>
    </lineage>
</organism>